<reference evidence="1 2" key="1">
    <citation type="submission" date="2017-02" db="EMBL/GenBank/DDBJ databases">
        <title>Whole genome sequencing of Rhodanobacter lindaniclasticus DSM 17932.</title>
        <authorList>
            <person name="Kumar S."/>
            <person name="Patil P."/>
            <person name="Patil P.B."/>
        </authorList>
    </citation>
    <scope>NUCLEOTIDE SEQUENCE [LARGE SCALE GENOMIC DNA]</scope>
    <source>
        <strain evidence="1 2">DSM 17932</strain>
    </source>
</reference>
<comment type="caution">
    <text evidence="1">The sequence shown here is derived from an EMBL/GenBank/DDBJ whole genome shotgun (WGS) entry which is preliminary data.</text>
</comment>
<evidence type="ECO:0000313" key="1">
    <source>
        <dbReference type="EMBL" id="THD03408.1"/>
    </source>
</evidence>
<dbReference type="Proteomes" id="UP000306317">
    <property type="component" value="Unassembled WGS sequence"/>
</dbReference>
<organism evidence="1 2">
    <name type="scientific">Rhodanobacter lindaniclasticus</name>
    <dbReference type="NCBI Taxonomy" id="75310"/>
    <lineage>
        <taxon>Bacteria</taxon>
        <taxon>Pseudomonadati</taxon>
        <taxon>Pseudomonadota</taxon>
        <taxon>Gammaproteobacteria</taxon>
        <taxon>Lysobacterales</taxon>
        <taxon>Rhodanobacteraceae</taxon>
        <taxon>Rhodanobacter</taxon>
    </lineage>
</organism>
<proteinExistence type="predicted"/>
<protein>
    <submittedName>
        <fullName evidence="1">Uncharacterized protein</fullName>
    </submittedName>
</protein>
<dbReference type="EMBL" id="MWIO01000099">
    <property type="protein sequence ID" value="THD03408.1"/>
    <property type="molecule type" value="Genomic_DNA"/>
</dbReference>
<dbReference type="AlphaFoldDB" id="A0A4S3K5U8"/>
<accession>A0A4S3K5U8</accession>
<feature type="non-terminal residue" evidence="1">
    <location>
        <position position="119"/>
    </location>
</feature>
<sequence length="119" mass="12690">MTRPDTLRSLLVAPLPAAASRQVSSSWDARGRAWAAALLRRQLQRVGHNLCEPGGLPRAGIHRVLVCRPNHRLGNSVLISPLIAEIEALYPGADAESVGVQAGAGAAAEDVDLRTRVER</sequence>
<evidence type="ECO:0000313" key="2">
    <source>
        <dbReference type="Proteomes" id="UP000306317"/>
    </source>
</evidence>
<keyword evidence="2" id="KW-1185">Reference proteome</keyword>
<name>A0A4S3K5U8_9GAMM</name>
<gene>
    <name evidence="1" type="ORF">B1991_18385</name>
</gene>